<feature type="transmembrane region" description="Helical" evidence="1">
    <location>
        <begin position="186"/>
        <end position="206"/>
    </location>
</feature>
<keyword evidence="1" id="KW-0812">Transmembrane</keyword>
<evidence type="ECO:0000313" key="3">
    <source>
        <dbReference type="Proteomes" id="UP000186817"/>
    </source>
</evidence>
<gene>
    <name evidence="2" type="ORF">AK812_SmicGene39484</name>
</gene>
<dbReference type="EMBL" id="LSRX01001412">
    <property type="protein sequence ID" value="OLP80136.1"/>
    <property type="molecule type" value="Genomic_DNA"/>
</dbReference>
<dbReference type="Proteomes" id="UP000186817">
    <property type="component" value="Unassembled WGS sequence"/>
</dbReference>
<sequence>MLLDEKRLKSIALLIELLLELSSNVGSDGANRCLNSLLQRLRMLSNLIFDLGKIGLLCCHSLLNSTDLLTKGLIRTKELIKRAAVKWGLLLLTTVATMAALFWTLYMRLEGLFRDLSILHLLDMQSESNTEDLQELRQQMAHRSKMIERLRHYRPLIVWLFFICLEIALLWYLGYLDELADQVVEYGALGVTVVALVFTGFTTAYIRVEGIFTDLFHLGTKNLHDVEAIIKKVVRFESCRGFWRCR</sequence>
<proteinExistence type="predicted"/>
<dbReference type="OrthoDB" id="10349686at2759"/>
<accession>A0A1Q9CB39</accession>
<keyword evidence="1" id="KW-0472">Membrane</keyword>
<name>A0A1Q9CB39_SYMMI</name>
<evidence type="ECO:0000256" key="1">
    <source>
        <dbReference type="SAM" id="Phobius"/>
    </source>
</evidence>
<evidence type="ECO:0000313" key="2">
    <source>
        <dbReference type="EMBL" id="OLP80136.1"/>
    </source>
</evidence>
<feature type="transmembrane region" description="Helical" evidence="1">
    <location>
        <begin position="153"/>
        <end position="174"/>
    </location>
</feature>
<keyword evidence="1" id="KW-1133">Transmembrane helix</keyword>
<reference evidence="2 3" key="1">
    <citation type="submission" date="2016-02" db="EMBL/GenBank/DDBJ databases">
        <title>Genome analysis of coral dinoflagellate symbionts highlights evolutionary adaptations to a symbiotic lifestyle.</title>
        <authorList>
            <person name="Aranda M."/>
            <person name="Li Y."/>
            <person name="Liew Y.J."/>
            <person name="Baumgarten S."/>
            <person name="Simakov O."/>
            <person name="Wilson M."/>
            <person name="Piel J."/>
            <person name="Ashoor H."/>
            <person name="Bougouffa S."/>
            <person name="Bajic V.B."/>
            <person name="Ryu T."/>
            <person name="Ravasi T."/>
            <person name="Bayer T."/>
            <person name="Micklem G."/>
            <person name="Kim H."/>
            <person name="Bhak J."/>
            <person name="Lajeunesse T.C."/>
            <person name="Voolstra C.R."/>
        </authorList>
    </citation>
    <scope>NUCLEOTIDE SEQUENCE [LARGE SCALE GENOMIC DNA]</scope>
    <source>
        <strain evidence="2 3">CCMP2467</strain>
    </source>
</reference>
<dbReference type="AlphaFoldDB" id="A0A1Q9CB39"/>
<feature type="transmembrane region" description="Helical" evidence="1">
    <location>
        <begin position="83"/>
        <end position="106"/>
    </location>
</feature>
<protein>
    <submittedName>
        <fullName evidence="2">Uncharacterized protein</fullName>
    </submittedName>
</protein>
<comment type="caution">
    <text evidence="2">The sequence shown here is derived from an EMBL/GenBank/DDBJ whole genome shotgun (WGS) entry which is preliminary data.</text>
</comment>
<keyword evidence="3" id="KW-1185">Reference proteome</keyword>
<organism evidence="2 3">
    <name type="scientific">Symbiodinium microadriaticum</name>
    <name type="common">Dinoflagellate</name>
    <name type="synonym">Zooxanthella microadriatica</name>
    <dbReference type="NCBI Taxonomy" id="2951"/>
    <lineage>
        <taxon>Eukaryota</taxon>
        <taxon>Sar</taxon>
        <taxon>Alveolata</taxon>
        <taxon>Dinophyceae</taxon>
        <taxon>Suessiales</taxon>
        <taxon>Symbiodiniaceae</taxon>
        <taxon>Symbiodinium</taxon>
    </lineage>
</organism>